<accession>W4G1D3</accession>
<dbReference type="GeneID" id="20814209"/>
<dbReference type="PANTHER" id="PTHR13284:SF4">
    <property type="entry name" value="C2H2-TYPE DOMAIN-CONTAINING PROTEIN"/>
    <property type="match status" value="1"/>
</dbReference>
<dbReference type="GO" id="GO:0003730">
    <property type="term" value="F:mRNA 3'-UTR binding"/>
    <property type="evidence" value="ECO:0007669"/>
    <property type="project" value="TreeGrafter"/>
</dbReference>
<feature type="compositionally biased region" description="Low complexity" evidence="1">
    <location>
        <begin position="99"/>
        <end position="119"/>
    </location>
</feature>
<dbReference type="SUPFAM" id="SSF55315">
    <property type="entry name" value="L30e-like"/>
    <property type="match status" value="1"/>
</dbReference>
<dbReference type="SUPFAM" id="SSF54928">
    <property type="entry name" value="RNA-binding domain, RBD"/>
    <property type="match status" value="1"/>
</dbReference>
<dbReference type="Pfam" id="PF01248">
    <property type="entry name" value="Ribosomal_L7Ae"/>
    <property type="match status" value="1"/>
</dbReference>
<feature type="compositionally biased region" description="Polar residues" evidence="1">
    <location>
        <begin position="45"/>
        <end position="55"/>
    </location>
</feature>
<dbReference type="PANTHER" id="PTHR13284">
    <property type="entry name" value="GH01354P"/>
    <property type="match status" value="1"/>
</dbReference>
<evidence type="ECO:0000313" key="3">
    <source>
        <dbReference type="EMBL" id="ETV72859.1"/>
    </source>
</evidence>
<reference evidence="3" key="1">
    <citation type="submission" date="2013-12" db="EMBL/GenBank/DDBJ databases">
        <title>The Genome Sequence of Aphanomyces astaci APO3.</title>
        <authorList>
            <consortium name="The Broad Institute Genomics Platform"/>
            <person name="Russ C."/>
            <person name="Tyler B."/>
            <person name="van West P."/>
            <person name="Dieguez-Uribeondo J."/>
            <person name="Young S.K."/>
            <person name="Zeng Q."/>
            <person name="Gargeya S."/>
            <person name="Fitzgerald M."/>
            <person name="Abouelleil A."/>
            <person name="Alvarado L."/>
            <person name="Chapman S.B."/>
            <person name="Gainer-Dewar J."/>
            <person name="Goldberg J."/>
            <person name="Griggs A."/>
            <person name="Gujja S."/>
            <person name="Hansen M."/>
            <person name="Howarth C."/>
            <person name="Imamovic A."/>
            <person name="Ireland A."/>
            <person name="Larimer J."/>
            <person name="McCowan C."/>
            <person name="Murphy C."/>
            <person name="Pearson M."/>
            <person name="Poon T.W."/>
            <person name="Priest M."/>
            <person name="Roberts A."/>
            <person name="Saif S."/>
            <person name="Shea T."/>
            <person name="Sykes S."/>
            <person name="Wortman J."/>
            <person name="Nusbaum C."/>
            <person name="Birren B."/>
        </authorList>
    </citation>
    <scope>NUCLEOTIDE SEQUENCE [LARGE SCALE GENOMIC DNA]</scope>
    <source>
        <strain evidence="3">APO3</strain>
    </source>
</reference>
<dbReference type="RefSeq" id="XP_009837645.1">
    <property type="nucleotide sequence ID" value="XM_009839343.1"/>
</dbReference>
<dbReference type="InterPro" id="IPR040051">
    <property type="entry name" value="SECISBP2"/>
</dbReference>
<dbReference type="GO" id="GO:1990904">
    <property type="term" value="C:ribonucleoprotein complex"/>
    <property type="evidence" value="ECO:0007669"/>
    <property type="project" value="TreeGrafter"/>
</dbReference>
<organism evidence="3">
    <name type="scientific">Aphanomyces astaci</name>
    <name type="common">Crayfish plague agent</name>
    <dbReference type="NCBI Taxonomy" id="112090"/>
    <lineage>
        <taxon>Eukaryota</taxon>
        <taxon>Sar</taxon>
        <taxon>Stramenopiles</taxon>
        <taxon>Oomycota</taxon>
        <taxon>Saprolegniomycetes</taxon>
        <taxon>Saprolegniales</taxon>
        <taxon>Verrucalvaceae</taxon>
        <taxon>Aphanomyces</taxon>
    </lineage>
</organism>
<dbReference type="InterPro" id="IPR012677">
    <property type="entry name" value="Nucleotide-bd_a/b_plait_sf"/>
</dbReference>
<feature type="domain" description="Ribosomal protein eL8/eL30/eS12/Gadd45" evidence="2">
    <location>
        <begin position="528"/>
        <end position="620"/>
    </location>
</feature>
<feature type="region of interest" description="Disordered" evidence="1">
    <location>
        <begin position="1"/>
        <end position="192"/>
    </location>
</feature>
<protein>
    <recommendedName>
        <fullName evidence="2">Ribosomal protein eL8/eL30/eS12/Gadd45 domain-containing protein</fullName>
    </recommendedName>
</protein>
<name>W4G1D3_APHAT</name>
<feature type="compositionally biased region" description="Polar residues" evidence="1">
    <location>
        <begin position="19"/>
        <end position="31"/>
    </location>
</feature>
<dbReference type="Gene3D" id="3.30.1330.30">
    <property type="match status" value="1"/>
</dbReference>
<dbReference type="InterPro" id="IPR035979">
    <property type="entry name" value="RBD_domain_sf"/>
</dbReference>
<dbReference type="Gene3D" id="3.30.70.330">
    <property type="match status" value="2"/>
</dbReference>
<dbReference type="InterPro" id="IPR004038">
    <property type="entry name" value="Ribosomal_eL8/eL30/eS12/Gad45"/>
</dbReference>
<dbReference type="EMBL" id="KI913152">
    <property type="protein sequence ID" value="ETV72859.1"/>
    <property type="molecule type" value="Genomic_DNA"/>
</dbReference>
<feature type="region of interest" description="Disordered" evidence="1">
    <location>
        <begin position="213"/>
        <end position="234"/>
    </location>
</feature>
<sequence length="655" mass="70756">MQPRQIMTRPSAGEKNSRTPETSRPQPNSLARSVVNPPNWRETAPVSSRQPNQILRRQVNASTLAPPPPPPTSLTTRRWETPPLAKPPPSLTSTPPAPTTSASSQQTSVQQQPSQATTSKKNKQKRSHPPPSKVKASTSFSLADFVSSKPASAKHTPSTATTKERSTAAHHNTHHPSASQPKAVHSTASDNRPAAVSLGTAAAPLHATVVATPHGHLVGPPVHHERPKKKKLSTLKKRVLKDRAAKWAAFHNHIPIESTTSDQAAEGGTNFATNDLVRTVVAIHLVDPDEVHEDDEYDDTLEDVTVQFGKHGQILSLSLDRSTGTISIEYEDAKGANAAVAAMHNVTFGGQHVSCLLVDVHDQVKCKLQRQVVVDGFCDMAELEDPDEFDEVQSEVQSTFGTTPHTPEHVEMDRTTGSIRLLYASPKQAKEVAMAFHGKAYGGRSITAIWMAQDGSPSGSTSTPTTKGEGGQVLSELPSLQRLPNAQAIREYVDQRVDVGGEVEGLVVAFLGRLMSLQERARLTNPLKAKKTRRLVFGLREVKRGVKNGKVVCLMVAYNIDECAAEGGLDDKVMELIDLARLHNTPVIFSLSKRKLGKALLKTIRVSCVGVYNVDGANELWADLKKKVAALQANPPPQPDCGTAAPEMSECTVLP</sequence>
<evidence type="ECO:0000259" key="2">
    <source>
        <dbReference type="Pfam" id="PF01248"/>
    </source>
</evidence>
<proteinExistence type="predicted"/>
<feature type="compositionally biased region" description="Polar residues" evidence="1">
    <location>
        <begin position="175"/>
        <end position="190"/>
    </location>
</feature>
<dbReference type="VEuPathDB" id="FungiDB:H257_12213"/>
<dbReference type="STRING" id="112090.W4G1D3"/>
<dbReference type="GO" id="GO:0043021">
    <property type="term" value="F:ribonucleoprotein complex binding"/>
    <property type="evidence" value="ECO:0007669"/>
    <property type="project" value="TreeGrafter"/>
</dbReference>
<dbReference type="OrthoDB" id="263617at2759"/>
<dbReference type="InterPro" id="IPR029064">
    <property type="entry name" value="Ribosomal_eL30-like_sf"/>
</dbReference>
<gene>
    <name evidence="3" type="ORF">H257_12213</name>
</gene>
<evidence type="ECO:0000256" key="1">
    <source>
        <dbReference type="SAM" id="MobiDB-lite"/>
    </source>
</evidence>
<feature type="compositionally biased region" description="Pro residues" evidence="1">
    <location>
        <begin position="84"/>
        <end position="98"/>
    </location>
</feature>
<dbReference type="GO" id="GO:0005739">
    <property type="term" value="C:mitochondrion"/>
    <property type="evidence" value="ECO:0007669"/>
    <property type="project" value="TreeGrafter"/>
</dbReference>
<feature type="compositionally biased region" description="Basic residues" evidence="1">
    <location>
        <begin position="225"/>
        <end position="234"/>
    </location>
</feature>
<dbReference type="AlphaFoldDB" id="W4G1D3"/>
<dbReference type="GO" id="GO:0035368">
    <property type="term" value="F:selenocysteine insertion sequence binding"/>
    <property type="evidence" value="ECO:0007669"/>
    <property type="project" value="InterPro"/>
</dbReference>